<evidence type="ECO:0000259" key="2">
    <source>
        <dbReference type="PROSITE" id="PS50190"/>
    </source>
</evidence>
<dbReference type="EMBL" id="SDEE01000012">
    <property type="protein sequence ID" value="RXW24880.1"/>
    <property type="molecule type" value="Genomic_DNA"/>
</dbReference>
<dbReference type="InterPro" id="IPR016024">
    <property type="entry name" value="ARM-type_fold"/>
</dbReference>
<dbReference type="Pfam" id="PF12783">
    <property type="entry name" value="Sec7-like_HUS"/>
    <property type="match status" value="1"/>
</dbReference>
<accession>A0A4Q2DW51</accession>
<dbReference type="GO" id="GO:0005794">
    <property type="term" value="C:Golgi apparatus"/>
    <property type="evidence" value="ECO:0007669"/>
    <property type="project" value="UniProtKB-ARBA"/>
</dbReference>
<dbReference type="PROSITE" id="PS50190">
    <property type="entry name" value="SEC7"/>
    <property type="match status" value="1"/>
</dbReference>
<comment type="caution">
    <text evidence="3">The sequence shown here is derived from an EMBL/GenBank/DDBJ whole genome shotgun (WGS) entry which is preliminary data.</text>
</comment>
<feature type="region of interest" description="Disordered" evidence="1">
    <location>
        <begin position="284"/>
        <end position="338"/>
    </location>
</feature>
<keyword evidence="4" id="KW-1185">Reference proteome</keyword>
<dbReference type="OrthoDB" id="10258608at2759"/>
<feature type="compositionally biased region" description="Acidic residues" evidence="1">
    <location>
        <begin position="325"/>
        <end position="338"/>
    </location>
</feature>
<dbReference type="GO" id="GO:0032012">
    <property type="term" value="P:regulation of ARF protein signal transduction"/>
    <property type="evidence" value="ECO:0007669"/>
    <property type="project" value="InterPro"/>
</dbReference>
<dbReference type="GO" id="GO:0005085">
    <property type="term" value="F:guanyl-nucleotide exchange factor activity"/>
    <property type="evidence" value="ECO:0007669"/>
    <property type="project" value="InterPro"/>
</dbReference>
<dbReference type="SUPFAM" id="SSF48371">
    <property type="entry name" value="ARM repeat"/>
    <property type="match status" value="1"/>
</dbReference>
<dbReference type="Pfam" id="PF23325">
    <property type="entry name" value="TPR_28"/>
    <property type="match status" value="1"/>
</dbReference>
<dbReference type="CDD" id="cd00171">
    <property type="entry name" value="Sec7"/>
    <property type="match status" value="1"/>
</dbReference>
<proteinExistence type="predicted"/>
<reference evidence="3 4" key="1">
    <citation type="submission" date="2019-01" db="EMBL/GenBank/DDBJ databases">
        <title>Draft genome sequence of Psathyrella aberdarensis IHI B618.</title>
        <authorList>
            <person name="Buettner E."/>
            <person name="Kellner H."/>
        </authorList>
    </citation>
    <scope>NUCLEOTIDE SEQUENCE [LARGE SCALE GENOMIC DNA]</scope>
    <source>
        <strain evidence="3 4">IHI B618</strain>
    </source>
</reference>
<dbReference type="Gene3D" id="1.10.220.20">
    <property type="match status" value="1"/>
</dbReference>
<dbReference type="Gene3D" id="1.10.1000.11">
    <property type="entry name" value="Arf Nucleotide-binding Site Opener,domain 2"/>
    <property type="match status" value="1"/>
</dbReference>
<dbReference type="InterPro" id="IPR000904">
    <property type="entry name" value="Sec7_dom"/>
</dbReference>
<dbReference type="SMART" id="SM00222">
    <property type="entry name" value="Sec7"/>
    <property type="match status" value="1"/>
</dbReference>
<dbReference type="PANTHER" id="PTHR10663">
    <property type="entry name" value="GUANYL-NUCLEOTIDE EXCHANGE FACTOR"/>
    <property type="match status" value="1"/>
</dbReference>
<feature type="compositionally biased region" description="Polar residues" evidence="1">
    <location>
        <begin position="301"/>
        <end position="311"/>
    </location>
</feature>
<dbReference type="InterPro" id="IPR023394">
    <property type="entry name" value="Sec7_C_sf"/>
</dbReference>
<protein>
    <recommendedName>
        <fullName evidence="2">SEC7 domain-containing protein</fullName>
    </recommendedName>
</protein>
<dbReference type="PANTHER" id="PTHR10663:SF388">
    <property type="entry name" value="GOLGI-SPECIFIC BREFELDIN A-RESISTANCE GUANINE NUCLEOTIDE EXCHANGE FACTOR 1"/>
    <property type="match status" value="1"/>
</dbReference>
<feature type="region of interest" description="Disordered" evidence="1">
    <location>
        <begin position="468"/>
        <end position="513"/>
    </location>
</feature>
<gene>
    <name evidence="3" type="ORF">EST38_g927</name>
</gene>
<dbReference type="Proteomes" id="UP000290288">
    <property type="component" value="Unassembled WGS sequence"/>
</dbReference>
<evidence type="ECO:0000313" key="3">
    <source>
        <dbReference type="EMBL" id="RXW24880.1"/>
    </source>
</evidence>
<dbReference type="InterPro" id="IPR035999">
    <property type="entry name" value="Sec7_dom_sf"/>
</dbReference>
<organism evidence="3 4">
    <name type="scientific">Candolleomyces aberdarensis</name>
    <dbReference type="NCBI Taxonomy" id="2316362"/>
    <lineage>
        <taxon>Eukaryota</taxon>
        <taxon>Fungi</taxon>
        <taxon>Dikarya</taxon>
        <taxon>Basidiomycota</taxon>
        <taxon>Agaricomycotina</taxon>
        <taxon>Agaricomycetes</taxon>
        <taxon>Agaricomycetidae</taxon>
        <taxon>Agaricales</taxon>
        <taxon>Agaricineae</taxon>
        <taxon>Psathyrellaceae</taxon>
        <taxon>Candolleomyces</taxon>
    </lineage>
</organism>
<dbReference type="STRING" id="2316362.A0A4Q2DW51"/>
<feature type="domain" description="SEC7" evidence="2">
    <location>
        <begin position="613"/>
        <end position="827"/>
    </location>
</feature>
<evidence type="ECO:0000313" key="4">
    <source>
        <dbReference type="Proteomes" id="UP000290288"/>
    </source>
</evidence>
<sequence>MILDVLADVVASAFLNPMSSAPTIPAAPRKPTTAKHVLHSEILSVTSVMRKNSRWASSTVVVGSRDPSTLGTNLGLRISSPANVARLSGRGSKEAELMSNFIELKRAIQDVPDILTMELTTLLAPFFAILRSPLSTGPITSAALSSLHTFFVSGLISPDSVGLDVALAELSSTISHCKFEASDSSGDEVVLLKIMTVIQDSLCGSVGSGLGDIEVCEMLETVLTTCCQMRLSEILRRSAENTMHSLVRKVFSKLHVLDPEEEEAKLVVPEAENEVELKMSVTADDLQKTQPPEPQTEQNDPEASTSDAQTVDPQPPTEQAPEQITEPEETEETAEEDQPLFSAIPSAKRPEYGLPSILELLRVLVNVLDPNDQQHTDSTRLIALGILNASFEEAGFSIAKFSSLKALVVDPGCKYLFQLARSENSSILHLSLRTISTILESMSKDLKLQQELFLAFTIDRLALPPAKPSVAGKRAGLSTPRPGTPSLSTPPLGPIDEKPENAPPSTRATVPPARGETRELILETLSHICNHSDFMVNVYINYDCDVNCENLFERLVDFLTKAVYPAQGITNPESQRNAQCLSLEILLAFVNGMAGRLDNSPAKWPSDYPTIGSLLEAKSRKQLTLTGASLFNFKPKSGLAYLEENGLIYKDLPPDVTKEQSLARFLKSCTRLDKRLLGDFISKPDNTELLKAFIELFDFKGVRKLSRLFFSQSIDHSLSRYFQKDIAEAMRELLESFRLPGESQQIARITETFASIYFASEPEEIKSEDAVYVLAYSVIMLNTDLHNPQVRKRMTVEDYQRNLRGVNDRTDFSPEFVQNIYDSIRKREIILPEEHRGQAGFEYAWKELLARSRLAGDFLECDTAAFDVEMFKAVWKPVITTIAYAFITFEDDYIIQRAIAGFRQCATLARRFNLPDVFDFVVVSLSQATGLLSDSLPSQIPNYPVVEVEGQSVTVSKLSVEFGTNFKGQLAAVVLFNIVNGNGNALREGWTQIFEMFQNLFLHSLLPTRMLQMQDFLGGITMIPLRGSQPQQPQPRNEGGLLSALSSYLMTPYSNEPQVPDATDADVENTLCTIDCITSCRLDELYSQIVQLDSEAIVAAIRALEALAHERAVAKLKLQTEDNLTSLDDPPYKLPYDPASMFLLEMMISITCQAPQYIEDIWPIIFEHLSALLSSSTQYSILLIERVVVSLLRVCTYLAQSPSLRDQLYVSFDLLARMHPSVTNSAGIGEQVVDGLIHIIRDNKDIVRSQTEWNLVFALIRCTMSQEGAAKMSYDLISAMASEGPGNAVALDNFAGLVNVLDDFASAAGTLAEAHQQKRRKVEPLTTANSPVIERGKKSIDLLSGLYRQLFGGLLEGSQMPSSHVWKHLVLPLLISLGHQSTNASREIRHHAIAQLQRNLLAPSLTPENTEQNQVEGLFNRVIFPLVDELLKPQVYQRDPQGMPETRLRASALLCKSFMHLELRDIQVRADFRLLWIQILDLLDRLMNIDKNDQLYEAVPESLKNVLLVMNAAGILVPPAEDEEQDEVRKTLWTATHERMERFLPGFLTSIIPASQPFSP</sequence>
<evidence type="ECO:0000256" key="1">
    <source>
        <dbReference type="SAM" id="MobiDB-lite"/>
    </source>
</evidence>
<dbReference type="InterPro" id="IPR032691">
    <property type="entry name" value="Mon2/Sec7/BIG1-like_HUS"/>
</dbReference>
<dbReference type="InterPro" id="IPR056604">
    <property type="entry name" value="GBF1-like_TPR"/>
</dbReference>
<dbReference type="SUPFAM" id="SSF48425">
    <property type="entry name" value="Sec7 domain"/>
    <property type="match status" value="1"/>
</dbReference>
<dbReference type="FunFam" id="1.10.1000.11:FF:000002">
    <property type="entry name" value="Cytohesin 1"/>
    <property type="match status" value="1"/>
</dbReference>
<name>A0A4Q2DW51_9AGAR</name>
<dbReference type="Pfam" id="PF01369">
    <property type="entry name" value="Sec7"/>
    <property type="match status" value="1"/>
</dbReference>
<dbReference type="GO" id="GO:0016192">
    <property type="term" value="P:vesicle-mediated transport"/>
    <property type="evidence" value="ECO:0007669"/>
    <property type="project" value="UniProtKB-ARBA"/>
</dbReference>